<gene>
    <name evidence="1" type="ORF">OH76DRAFT_1486530</name>
</gene>
<dbReference type="AlphaFoldDB" id="A0A371CY75"/>
<keyword evidence="2" id="KW-1185">Reference proteome</keyword>
<proteinExistence type="predicted"/>
<dbReference type="Proteomes" id="UP000256964">
    <property type="component" value="Unassembled WGS sequence"/>
</dbReference>
<name>A0A371CY75_9APHY</name>
<evidence type="ECO:0000313" key="1">
    <source>
        <dbReference type="EMBL" id="RDX45221.1"/>
    </source>
</evidence>
<dbReference type="OrthoDB" id="2758611at2759"/>
<dbReference type="EMBL" id="KZ857440">
    <property type="protein sequence ID" value="RDX45221.1"/>
    <property type="molecule type" value="Genomic_DNA"/>
</dbReference>
<protein>
    <submittedName>
        <fullName evidence="1">Uncharacterized protein</fullName>
    </submittedName>
</protein>
<organism evidence="1 2">
    <name type="scientific">Lentinus brumalis</name>
    <dbReference type="NCBI Taxonomy" id="2498619"/>
    <lineage>
        <taxon>Eukaryota</taxon>
        <taxon>Fungi</taxon>
        <taxon>Dikarya</taxon>
        <taxon>Basidiomycota</taxon>
        <taxon>Agaricomycotina</taxon>
        <taxon>Agaricomycetes</taxon>
        <taxon>Polyporales</taxon>
        <taxon>Polyporaceae</taxon>
        <taxon>Lentinus</taxon>
    </lineage>
</organism>
<sequence length="326" mass="36306">MASGTPDGVTVASHRLSVEILAAIVDLSDMDSLLVWRRTCQHLSNRVHTILQRLLHAVITHYLPRPSVFVDLLRQYAAVIVDEAALAFWLRDLTVLRNTLVISVPARNFAAIRKTMRRAYTLKSTSATIYHPRELPDTLRFHVPLMSNRYVLLQRVREECLESGTDHAIGYLARTPHTALMNFVGADVFGSLVPSLTLRRRAHLAVPWSWMPTVHRAPILHLLAHGAFCFSSEPSDLLDLAELQAAFVDASLRAALACPCVPRYFGGEGALVDCFRVKYAEAPRGLISKYGLATRPGACNLNNSTHVVALYFTTFVHPATVRHNLQ</sequence>
<accession>A0A371CY75</accession>
<reference evidence="1 2" key="1">
    <citation type="journal article" date="2018" name="Biotechnol. Biofuels">
        <title>Integrative visual omics of the white-rot fungus Polyporus brumalis exposes the biotechnological potential of its oxidative enzymes for delignifying raw plant biomass.</title>
        <authorList>
            <person name="Miyauchi S."/>
            <person name="Rancon A."/>
            <person name="Drula E."/>
            <person name="Hage H."/>
            <person name="Chaduli D."/>
            <person name="Favel A."/>
            <person name="Grisel S."/>
            <person name="Henrissat B."/>
            <person name="Herpoel-Gimbert I."/>
            <person name="Ruiz-Duenas F.J."/>
            <person name="Chevret D."/>
            <person name="Hainaut M."/>
            <person name="Lin J."/>
            <person name="Wang M."/>
            <person name="Pangilinan J."/>
            <person name="Lipzen A."/>
            <person name="Lesage-Meessen L."/>
            <person name="Navarro D."/>
            <person name="Riley R."/>
            <person name="Grigoriev I.V."/>
            <person name="Zhou S."/>
            <person name="Raouche S."/>
            <person name="Rosso M.N."/>
        </authorList>
    </citation>
    <scope>NUCLEOTIDE SEQUENCE [LARGE SCALE GENOMIC DNA]</scope>
    <source>
        <strain evidence="1 2">BRFM 1820</strain>
    </source>
</reference>
<evidence type="ECO:0000313" key="2">
    <source>
        <dbReference type="Proteomes" id="UP000256964"/>
    </source>
</evidence>